<organism evidence="2 3">
    <name type="scientific">Bacteroides cellulosilyticus</name>
    <dbReference type="NCBI Taxonomy" id="246787"/>
    <lineage>
        <taxon>Bacteria</taxon>
        <taxon>Pseudomonadati</taxon>
        <taxon>Bacteroidota</taxon>
        <taxon>Bacteroidia</taxon>
        <taxon>Bacteroidales</taxon>
        <taxon>Bacteroidaceae</taxon>
        <taxon>Bacteroides</taxon>
    </lineage>
</organism>
<sequence>MKRRLFSLIELLLNWVVMTLYTKPKCICALFSHKEYWSHASYFPEKKSKPQCRVFFEQLKYIIKDGAPNEYYFMYGLDVKGDKEVSEYVNYAPFMKRRDELNLKSIHNSTCLLRNKFYFGLIAEKLGISTPHIIAYIRNGHVYLVDVKTEMSLDDFVISGDYDMFCKVIDGECGKGIFALQIRSGKIFENGIEISLVHFRNDVSSATFICQEKVVQHHEMDRLYDKSVNTIRLVTIRSLKDGEIKTIPPILRIGANGSIVDNTSQGGIAVGFDISTGRLDEYGIYKPNYGLKTREHPNSHIVFSTFIIPFLKESIEMAIRFHTFFLDIHSIGWDIAITENGPVFIEGNDNWEINGHQDGNHGLKKEFMEYFFNE</sequence>
<evidence type="ECO:0000313" key="3">
    <source>
        <dbReference type="Proteomes" id="UP000448877"/>
    </source>
</evidence>
<dbReference type="AlphaFoldDB" id="A0A3D6B082"/>
<dbReference type="Gene3D" id="3.30.470.20">
    <property type="entry name" value="ATP-grasp fold, B domain"/>
    <property type="match status" value="1"/>
</dbReference>
<dbReference type="Pfam" id="PF14397">
    <property type="entry name" value="ATPgrasp_ST"/>
    <property type="match status" value="1"/>
</dbReference>
<reference evidence="2 3" key="1">
    <citation type="journal article" date="2019" name="Nat. Med.">
        <title>A library of human gut bacterial isolates paired with longitudinal multiomics data enables mechanistic microbiome research.</title>
        <authorList>
            <person name="Poyet M."/>
            <person name="Groussin M."/>
            <person name="Gibbons S.M."/>
            <person name="Avila-Pacheco J."/>
            <person name="Jiang X."/>
            <person name="Kearney S.M."/>
            <person name="Perrotta A.R."/>
            <person name="Berdy B."/>
            <person name="Zhao S."/>
            <person name="Lieberman T.D."/>
            <person name="Swanson P.K."/>
            <person name="Smith M."/>
            <person name="Roesemann S."/>
            <person name="Alexander J.E."/>
            <person name="Rich S.A."/>
            <person name="Livny J."/>
            <person name="Vlamakis H."/>
            <person name="Clish C."/>
            <person name="Bullock K."/>
            <person name="Deik A."/>
            <person name="Scott J."/>
            <person name="Pierce K.A."/>
            <person name="Xavier R.J."/>
            <person name="Alm E.J."/>
        </authorList>
    </citation>
    <scope>NUCLEOTIDE SEQUENCE [LARGE SCALE GENOMIC DNA]</scope>
    <source>
        <strain evidence="2 3">BIOML-A6</strain>
    </source>
</reference>
<feature type="domain" description="Alpha-L-glutamate ligase-related protein ATP-grasp" evidence="1">
    <location>
        <begin position="110"/>
        <end position="364"/>
    </location>
</feature>
<dbReference type="Proteomes" id="UP000448877">
    <property type="component" value="Unassembled WGS sequence"/>
</dbReference>
<comment type="caution">
    <text evidence="2">The sequence shown here is derived from an EMBL/GenBank/DDBJ whole genome shotgun (WGS) entry which is preliminary data.</text>
</comment>
<dbReference type="InterPro" id="IPR039523">
    <property type="entry name" value="RimK-rel_E_lig_ATP-grasp"/>
</dbReference>
<gene>
    <name evidence="2" type="ORF">F2Y81_22170</name>
</gene>
<dbReference type="RefSeq" id="WP_149920459.1">
    <property type="nucleotide sequence ID" value="NZ_CP072251.1"/>
</dbReference>
<evidence type="ECO:0000313" key="2">
    <source>
        <dbReference type="EMBL" id="KAA5413691.1"/>
    </source>
</evidence>
<accession>A0A3D6B082</accession>
<dbReference type="GeneID" id="66310279"/>
<proteinExistence type="predicted"/>
<evidence type="ECO:0000259" key="1">
    <source>
        <dbReference type="Pfam" id="PF14397"/>
    </source>
</evidence>
<dbReference type="EMBL" id="VVYV01000048">
    <property type="protein sequence ID" value="KAA5413691.1"/>
    <property type="molecule type" value="Genomic_DNA"/>
</dbReference>
<protein>
    <recommendedName>
        <fullName evidence="1">Alpha-L-glutamate ligase-related protein ATP-grasp domain-containing protein</fullName>
    </recommendedName>
</protein>
<name>A0A3D6B082_9BACE</name>